<gene>
    <name evidence="7" type="ORF">N9A08_11110</name>
</gene>
<sequence>MRTRGGASEPQNPQAPAITSTGTAAVITAFNPPAELARRVASMIEQFQAVAVVDDGSAAGADVLAECERLGATVLRQDRNKGIGAALNAGITALLEKYRGLSYIVTFDQDSEPPTGLLHKYEQARQAAAADGLAIGTVSPESVSGSRVLSRGGSGGYLEVAEPIQSALLVSRAALDAVGGFDEGLFIDGVDTDFYWRLRKAGFSAVAAPGVALEHSLGTRTQARLLGRPLCVRNQPVELMQSAPFRYYYIGRNRIHLLRRYFSTRPSWMLRGLALDLRHVIVVVLLGSGRRERLGYFVRGTADGMRGRTGKAQDTR</sequence>
<dbReference type="EMBL" id="CP106856">
    <property type="protein sequence ID" value="UYB35179.1"/>
    <property type="molecule type" value="Genomic_DNA"/>
</dbReference>
<dbReference type="SUPFAM" id="SSF53448">
    <property type="entry name" value="Nucleotide-diphospho-sugar transferases"/>
    <property type="match status" value="1"/>
</dbReference>
<keyword evidence="8" id="KW-1185">Reference proteome</keyword>
<evidence type="ECO:0000256" key="4">
    <source>
        <dbReference type="ARBA" id="ARBA00022679"/>
    </source>
</evidence>
<evidence type="ECO:0000256" key="3">
    <source>
        <dbReference type="ARBA" id="ARBA00022676"/>
    </source>
</evidence>
<dbReference type="PANTHER" id="PTHR43179">
    <property type="entry name" value="RHAMNOSYLTRANSFERASE WBBL"/>
    <property type="match status" value="1"/>
</dbReference>
<feature type="compositionally biased region" description="Polar residues" evidence="5">
    <location>
        <begin position="9"/>
        <end position="20"/>
    </location>
</feature>
<accession>A0ABY6FPQ7</accession>
<proteinExistence type="inferred from homology"/>
<dbReference type="InterPro" id="IPR029044">
    <property type="entry name" value="Nucleotide-diphossugar_trans"/>
</dbReference>
<dbReference type="RefSeq" id="WP_263127216.1">
    <property type="nucleotide sequence ID" value="NZ_CP106856.1"/>
</dbReference>
<evidence type="ECO:0000259" key="6">
    <source>
        <dbReference type="Pfam" id="PF00535"/>
    </source>
</evidence>
<feature type="domain" description="Glycosyltransferase 2-like" evidence="6">
    <location>
        <begin position="26"/>
        <end position="121"/>
    </location>
</feature>
<protein>
    <submittedName>
        <fullName evidence="7">Glycosyltransferase family 2 protein</fullName>
    </submittedName>
</protein>
<evidence type="ECO:0000313" key="7">
    <source>
        <dbReference type="EMBL" id="UYB35179.1"/>
    </source>
</evidence>
<reference evidence="7" key="1">
    <citation type="submission" date="2022-09" db="EMBL/GenBank/DDBJ databases">
        <authorList>
            <person name="Li D."/>
            <person name="Cheng J."/>
            <person name="Li Y."/>
        </authorList>
    </citation>
    <scope>NUCLEOTIDE SEQUENCE</scope>
    <source>
        <strain evidence="7">DL</strain>
    </source>
</reference>
<comment type="similarity">
    <text evidence="2">Belongs to the glycosyltransferase 2 family.</text>
</comment>
<dbReference type="Gene3D" id="3.90.550.10">
    <property type="entry name" value="Spore Coat Polysaccharide Biosynthesis Protein SpsA, Chain A"/>
    <property type="match status" value="1"/>
</dbReference>
<evidence type="ECO:0000256" key="5">
    <source>
        <dbReference type="SAM" id="MobiDB-lite"/>
    </source>
</evidence>
<dbReference type="Pfam" id="PF00535">
    <property type="entry name" value="Glycos_transf_2"/>
    <property type="match status" value="1"/>
</dbReference>
<evidence type="ECO:0000256" key="1">
    <source>
        <dbReference type="ARBA" id="ARBA00004776"/>
    </source>
</evidence>
<dbReference type="Proteomes" id="UP001063368">
    <property type="component" value="Chromosome"/>
</dbReference>
<keyword evidence="4" id="KW-0808">Transferase</keyword>
<organism evidence="7 8">
    <name type="scientific">Arthrobacter koreensis</name>
    <dbReference type="NCBI Taxonomy" id="199136"/>
    <lineage>
        <taxon>Bacteria</taxon>
        <taxon>Bacillati</taxon>
        <taxon>Actinomycetota</taxon>
        <taxon>Actinomycetes</taxon>
        <taxon>Micrococcales</taxon>
        <taxon>Micrococcaceae</taxon>
        <taxon>Arthrobacter</taxon>
    </lineage>
</organism>
<evidence type="ECO:0000313" key="8">
    <source>
        <dbReference type="Proteomes" id="UP001063368"/>
    </source>
</evidence>
<name>A0ABY6FPQ7_9MICC</name>
<comment type="pathway">
    <text evidence="1">Cell wall biogenesis; cell wall polysaccharide biosynthesis.</text>
</comment>
<feature type="region of interest" description="Disordered" evidence="5">
    <location>
        <begin position="1"/>
        <end position="20"/>
    </location>
</feature>
<keyword evidence="3" id="KW-0328">Glycosyltransferase</keyword>
<dbReference type="PANTHER" id="PTHR43179:SF12">
    <property type="entry name" value="GALACTOFURANOSYLTRANSFERASE GLFT2"/>
    <property type="match status" value="1"/>
</dbReference>
<dbReference type="CDD" id="cd02526">
    <property type="entry name" value="GT2_RfbF_like"/>
    <property type="match status" value="1"/>
</dbReference>
<evidence type="ECO:0000256" key="2">
    <source>
        <dbReference type="ARBA" id="ARBA00006739"/>
    </source>
</evidence>
<dbReference type="InterPro" id="IPR001173">
    <property type="entry name" value="Glyco_trans_2-like"/>
</dbReference>